<dbReference type="RefSeq" id="XP_031746525.1">
    <property type="nucleotide sequence ID" value="XM_031890665.1"/>
</dbReference>
<organism evidence="1 2">
    <name type="scientific">Xenopus tropicalis</name>
    <name type="common">Western clawed frog</name>
    <name type="synonym">Silurana tropicalis</name>
    <dbReference type="NCBI Taxonomy" id="8364"/>
    <lineage>
        <taxon>Eukaryota</taxon>
        <taxon>Metazoa</taxon>
        <taxon>Chordata</taxon>
        <taxon>Craniata</taxon>
        <taxon>Vertebrata</taxon>
        <taxon>Euteleostomi</taxon>
        <taxon>Amphibia</taxon>
        <taxon>Batrachia</taxon>
        <taxon>Anura</taxon>
        <taxon>Pipoidea</taxon>
        <taxon>Pipidae</taxon>
        <taxon>Xenopodinae</taxon>
        <taxon>Xenopus</taxon>
        <taxon>Silurana</taxon>
    </lineage>
</organism>
<name>A0A8J1IP57_XENTR</name>
<evidence type="ECO:0000313" key="1">
    <source>
        <dbReference type="Proteomes" id="UP000008143"/>
    </source>
</evidence>
<gene>
    <name evidence="3" type="primary">phka2l</name>
    <name evidence="2" type="synonym">LOC100486764</name>
</gene>
<dbReference type="AGR" id="Xenbase:XB-GENE-29078479"/>
<sequence length="94" mass="10061">MGQHGAFINRGIWAAQRDGVGSDTAIVSVTLRKNYTQKVLGADDTMLNVDPTTGICHLLYDSAPSGRFGTMTYLSKSVAITLQESLPHSGCSMQ</sequence>
<dbReference type="AlphaFoldDB" id="A0A8J1IP57"/>
<accession>A0A8J1IP57</accession>
<dbReference type="CTD" id="100486764"/>
<dbReference type="OrthoDB" id="5971574at2759"/>
<dbReference type="KEGG" id="xtr:100486764"/>
<dbReference type="GO" id="GO:0005977">
    <property type="term" value="P:glycogen metabolic process"/>
    <property type="evidence" value="ECO:0007669"/>
    <property type="project" value="UniProtKB-UniPathway"/>
</dbReference>
<evidence type="ECO:0000313" key="2">
    <source>
        <dbReference type="RefSeq" id="XP_031746525.1"/>
    </source>
</evidence>
<reference evidence="2" key="1">
    <citation type="submission" date="2025-08" db="UniProtKB">
        <authorList>
            <consortium name="RefSeq"/>
        </authorList>
    </citation>
    <scope>IDENTIFICATION</scope>
    <source>
        <strain evidence="2">Nigerian</strain>
        <tissue evidence="2">Liver and blood</tissue>
    </source>
</reference>
<keyword evidence="1" id="KW-1185">Reference proteome</keyword>
<protein>
    <submittedName>
        <fullName evidence="2">Phosphorylase b kinase regulatory subunit alpha, skeletal muscle isoform-like</fullName>
    </submittedName>
</protein>
<dbReference type="Proteomes" id="UP000008143">
    <property type="component" value="Chromosome 8"/>
</dbReference>
<proteinExistence type="predicted"/>
<dbReference type="Xenbase" id="XB-GENE-29078479">
    <property type="gene designation" value="phka2l"/>
</dbReference>
<dbReference type="UniPathway" id="UPA00163"/>
<evidence type="ECO:0000313" key="3">
    <source>
        <dbReference type="Xenbase" id="XB-GENE-29078479"/>
    </source>
</evidence>